<name>A0A9Q1Q926_9CARY</name>
<proteinExistence type="predicted"/>
<dbReference type="Proteomes" id="UP001153076">
    <property type="component" value="Unassembled WGS sequence"/>
</dbReference>
<organism evidence="1 2">
    <name type="scientific">Carnegiea gigantea</name>
    <dbReference type="NCBI Taxonomy" id="171969"/>
    <lineage>
        <taxon>Eukaryota</taxon>
        <taxon>Viridiplantae</taxon>
        <taxon>Streptophyta</taxon>
        <taxon>Embryophyta</taxon>
        <taxon>Tracheophyta</taxon>
        <taxon>Spermatophyta</taxon>
        <taxon>Magnoliopsida</taxon>
        <taxon>eudicotyledons</taxon>
        <taxon>Gunneridae</taxon>
        <taxon>Pentapetalae</taxon>
        <taxon>Caryophyllales</taxon>
        <taxon>Cactineae</taxon>
        <taxon>Cactaceae</taxon>
        <taxon>Cactoideae</taxon>
        <taxon>Echinocereeae</taxon>
        <taxon>Carnegiea</taxon>
    </lineage>
</organism>
<keyword evidence="2" id="KW-1185">Reference proteome</keyword>
<evidence type="ECO:0000313" key="2">
    <source>
        <dbReference type="Proteomes" id="UP001153076"/>
    </source>
</evidence>
<protein>
    <submittedName>
        <fullName evidence="1">Uncharacterized protein</fullName>
    </submittedName>
</protein>
<dbReference type="AlphaFoldDB" id="A0A9Q1Q926"/>
<reference evidence="1" key="1">
    <citation type="submission" date="2022-04" db="EMBL/GenBank/DDBJ databases">
        <title>Carnegiea gigantea Genome sequencing and assembly v2.</title>
        <authorList>
            <person name="Copetti D."/>
            <person name="Sanderson M.J."/>
            <person name="Burquez A."/>
            <person name="Wojciechowski M.F."/>
        </authorList>
    </citation>
    <scope>NUCLEOTIDE SEQUENCE</scope>
    <source>
        <strain evidence="1">SGP5-SGP5p</strain>
        <tissue evidence="1">Aerial part</tissue>
    </source>
</reference>
<evidence type="ECO:0000313" key="1">
    <source>
        <dbReference type="EMBL" id="KAJ8433483.1"/>
    </source>
</evidence>
<dbReference type="EMBL" id="JAKOGI010000535">
    <property type="protein sequence ID" value="KAJ8433483.1"/>
    <property type="molecule type" value="Genomic_DNA"/>
</dbReference>
<comment type="caution">
    <text evidence="1">The sequence shown here is derived from an EMBL/GenBank/DDBJ whole genome shotgun (WGS) entry which is preliminary data.</text>
</comment>
<accession>A0A9Q1Q926</accession>
<gene>
    <name evidence="1" type="ORF">Cgig2_004421</name>
</gene>
<sequence length="151" mass="17412">MAHRRQRGVPTTWSLRRFWPTITIGKKTATSGPSSSGVSKCAKIVTPTLPPMCIWSGPKRLEHIAHYDSIACRHITEPKYIDFGLLGSLRLLESLNELLEAAGWGKYIRIDKPVYERWCWKFMSSIKVNWNLQYKNRPVHIQYSIGLLTRT</sequence>